<evidence type="ECO:0000256" key="1">
    <source>
        <dbReference type="ARBA" id="ARBA00010266"/>
    </source>
</evidence>
<dbReference type="PANTHER" id="PTHR33308">
    <property type="entry name" value="PEPTIDOGLYCAN HYDROLASE FLGJ"/>
    <property type="match status" value="1"/>
</dbReference>
<dbReference type="InterPro" id="IPR051056">
    <property type="entry name" value="Glycosyl_Hydrolase_73"/>
</dbReference>
<comment type="similarity">
    <text evidence="1">Belongs to the glycosyl hydrolase 73 family.</text>
</comment>
<keyword evidence="5" id="KW-1185">Reference proteome</keyword>
<organism evidence="4 5">
    <name type="scientific">Streptococcus caledonicus</name>
    <dbReference type="NCBI Taxonomy" id="2614158"/>
    <lineage>
        <taxon>Bacteria</taxon>
        <taxon>Bacillati</taxon>
        <taxon>Bacillota</taxon>
        <taxon>Bacilli</taxon>
        <taxon>Lactobacillales</taxon>
        <taxon>Streptococcaceae</taxon>
        <taxon>Streptococcus</taxon>
    </lineage>
</organism>
<sequence>MYLKNKARKASKKDPVPVIMALTLGILAVCLFAFGKSLTQNSEANEYGVVDYRQQFIDSIAGSAQVLANANDLYPSVMIAQAIHESNYGLSGLGASPHHNLFGIKGSYQGQAVQMETWEDDGAGNAYTILSHFRSYPSYHESLQDYVGVVKQDYFSGAWRSNTLSYADATQALTGTYATDTSYANKLNAIIELHNLTQYDTMQASNGESSVVAGGLVWNNYRRQYTTQETLDIDHAWAIHIGQAQ</sequence>
<dbReference type="SMART" id="SM00047">
    <property type="entry name" value="LYZ2"/>
    <property type="match status" value="1"/>
</dbReference>
<name>A0ABW0UFJ2_9STRE</name>
<dbReference type="Gene3D" id="1.10.530.10">
    <property type="match status" value="1"/>
</dbReference>
<dbReference type="Gene3D" id="4.10.80.30">
    <property type="entry name" value="DNA polymerase, domain 6"/>
    <property type="match status" value="1"/>
</dbReference>
<dbReference type="InterPro" id="IPR002901">
    <property type="entry name" value="MGlyc_endo_b_GlcNAc-like_dom"/>
</dbReference>
<evidence type="ECO:0000313" key="4">
    <source>
        <dbReference type="EMBL" id="MFC5631015.1"/>
    </source>
</evidence>
<dbReference type="RefSeq" id="WP_232323170.1">
    <property type="nucleotide sequence ID" value="NZ_JBHSOJ010000016.1"/>
</dbReference>
<dbReference type="Proteomes" id="UP001596110">
    <property type="component" value="Unassembled WGS sequence"/>
</dbReference>
<proteinExistence type="inferred from homology"/>
<gene>
    <name evidence="4" type="ORF">ACFPQ3_05260</name>
</gene>
<dbReference type="Pfam" id="PF01832">
    <property type="entry name" value="Glucosaminidase"/>
    <property type="match status" value="1"/>
</dbReference>
<accession>A0ABW0UFJ2</accession>
<feature type="domain" description="Mannosyl-glycoprotein endo-beta-N-acetylglucosamidase-like" evidence="3">
    <location>
        <begin position="42"/>
        <end position="200"/>
    </location>
</feature>
<comment type="caution">
    <text evidence="4">The sequence shown here is derived from an EMBL/GenBank/DDBJ whole genome shotgun (WGS) entry which is preliminary data.</text>
</comment>
<evidence type="ECO:0000313" key="5">
    <source>
        <dbReference type="Proteomes" id="UP001596110"/>
    </source>
</evidence>
<evidence type="ECO:0000259" key="3">
    <source>
        <dbReference type="SMART" id="SM00047"/>
    </source>
</evidence>
<reference evidence="5" key="1">
    <citation type="journal article" date="2019" name="Int. J. Syst. Evol. Microbiol.">
        <title>The Global Catalogue of Microorganisms (GCM) 10K type strain sequencing project: providing services to taxonomists for standard genome sequencing and annotation.</title>
        <authorList>
            <consortium name="The Broad Institute Genomics Platform"/>
            <consortium name="The Broad Institute Genome Sequencing Center for Infectious Disease"/>
            <person name="Wu L."/>
            <person name="Ma J."/>
        </authorList>
    </citation>
    <scope>NUCLEOTIDE SEQUENCE [LARGE SCALE GENOMIC DNA]</scope>
    <source>
        <strain evidence="5">DT43</strain>
    </source>
</reference>
<dbReference type="EMBL" id="JBHSOJ010000016">
    <property type="protein sequence ID" value="MFC5631015.1"/>
    <property type="molecule type" value="Genomic_DNA"/>
</dbReference>
<protein>
    <submittedName>
        <fullName evidence="4">Glucosaminidase domain-containing protein</fullName>
    </submittedName>
</protein>
<dbReference type="PRINTS" id="PR01002">
    <property type="entry name" value="FLGFLGJ"/>
</dbReference>
<keyword evidence="2" id="KW-0378">Hydrolase</keyword>
<evidence type="ECO:0000256" key="2">
    <source>
        <dbReference type="ARBA" id="ARBA00022801"/>
    </source>
</evidence>
<dbReference type="PANTHER" id="PTHR33308:SF9">
    <property type="entry name" value="PEPTIDOGLYCAN HYDROLASE FLGJ"/>
    <property type="match status" value="1"/>
</dbReference>